<feature type="chain" id="PRO_5042926940" evidence="1">
    <location>
        <begin position="19"/>
        <end position="78"/>
    </location>
</feature>
<accession>A0AAN5D3S0</accession>
<evidence type="ECO:0000313" key="2">
    <source>
        <dbReference type="EMBL" id="GMR55547.1"/>
    </source>
</evidence>
<sequence length="78" mass="9253">LFQLALLSILALFYVSHATDQDYEYSERIMIPKQLLLKRGNGRRGACLNRLANKMGIPLREDYRTEIDRLLREIQEDW</sequence>
<organism evidence="2 3">
    <name type="scientific">Pristionchus mayeri</name>
    <dbReference type="NCBI Taxonomy" id="1317129"/>
    <lineage>
        <taxon>Eukaryota</taxon>
        <taxon>Metazoa</taxon>
        <taxon>Ecdysozoa</taxon>
        <taxon>Nematoda</taxon>
        <taxon>Chromadorea</taxon>
        <taxon>Rhabditida</taxon>
        <taxon>Rhabditina</taxon>
        <taxon>Diplogasteromorpha</taxon>
        <taxon>Diplogasteroidea</taxon>
        <taxon>Neodiplogasteridae</taxon>
        <taxon>Pristionchus</taxon>
    </lineage>
</organism>
<keyword evidence="3" id="KW-1185">Reference proteome</keyword>
<name>A0AAN5D3S0_9BILA</name>
<evidence type="ECO:0000256" key="1">
    <source>
        <dbReference type="SAM" id="SignalP"/>
    </source>
</evidence>
<dbReference type="EMBL" id="BTRK01000005">
    <property type="protein sequence ID" value="GMR55547.1"/>
    <property type="molecule type" value="Genomic_DNA"/>
</dbReference>
<feature type="signal peptide" evidence="1">
    <location>
        <begin position="1"/>
        <end position="18"/>
    </location>
</feature>
<feature type="non-terminal residue" evidence="2">
    <location>
        <position position="1"/>
    </location>
</feature>
<gene>
    <name evidence="2" type="ORF">PMAYCL1PPCAC_25742</name>
</gene>
<keyword evidence="1" id="KW-0732">Signal</keyword>
<comment type="caution">
    <text evidence="2">The sequence shown here is derived from an EMBL/GenBank/DDBJ whole genome shotgun (WGS) entry which is preliminary data.</text>
</comment>
<feature type="non-terminal residue" evidence="2">
    <location>
        <position position="78"/>
    </location>
</feature>
<dbReference type="AlphaFoldDB" id="A0AAN5D3S0"/>
<evidence type="ECO:0000313" key="3">
    <source>
        <dbReference type="Proteomes" id="UP001328107"/>
    </source>
</evidence>
<reference evidence="3" key="1">
    <citation type="submission" date="2022-10" db="EMBL/GenBank/DDBJ databases">
        <title>Genome assembly of Pristionchus species.</title>
        <authorList>
            <person name="Yoshida K."/>
            <person name="Sommer R.J."/>
        </authorList>
    </citation>
    <scope>NUCLEOTIDE SEQUENCE [LARGE SCALE GENOMIC DNA]</scope>
    <source>
        <strain evidence="3">RS5460</strain>
    </source>
</reference>
<protein>
    <submittedName>
        <fullName evidence="2">Uncharacterized protein</fullName>
    </submittedName>
</protein>
<dbReference type="Proteomes" id="UP001328107">
    <property type="component" value="Unassembled WGS sequence"/>
</dbReference>
<proteinExistence type="predicted"/>